<dbReference type="SUPFAM" id="SSF52540">
    <property type="entry name" value="P-loop containing nucleoside triphosphate hydrolases"/>
    <property type="match status" value="1"/>
</dbReference>
<protein>
    <submittedName>
        <fullName evidence="2">NAD dependent epimerase/dehydratase</fullName>
    </submittedName>
</protein>
<proteinExistence type="predicted"/>
<dbReference type="Gene3D" id="3.40.50.300">
    <property type="entry name" value="P-loop containing nucleotide triphosphate hydrolases"/>
    <property type="match status" value="1"/>
</dbReference>
<accession>A0A8T0D506</accession>
<dbReference type="OrthoDB" id="272681at2759"/>
<keyword evidence="1" id="KW-0472">Membrane</keyword>
<keyword evidence="1" id="KW-0812">Transmembrane</keyword>
<reference evidence="2 3" key="1">
    <citation type="submission" date="2019-07" db="EMBL/GenBank/DDBJ databases">
        <title>Annotation for the trematode Paragonimus westermani.</title>
        <authorList>
            <person name="Choi Y.-J."/>
        </authorList>
    </citation>
    <scope>NUCLEOTIDE SEQUENCE [LARGE SCALE GENOMIC DNA]</scope>
    <source>
        <strain evidence="2">180907_Pwestermani</strain>
    </source>
</reference>
<dbReference type="AlphaFoldDB" id="A0A8T0D506"/>
<evidence type="ECO:0000313" key="3">
    <source>
        <dbReference type="Proteomes" id="UP000699462"/>
    </source>
</evidence>
<dbReference type="EMBL" id="JTDF01015796">
    <property type="protein sequence ID" value="KAF8562933.1"/>
    <property type="molecule type" value="Genomic_DNA"/>
</dbReference>
<sequence length="362" mass="42175">MESERQQLIRMEDAEEEHGKTKEFMNLTHKSQLCEKPTSCLIPLMTPFDENKLPNLLCQENENKVYKAACFDSLYTFNKHSAIHNRRTPSKSSLHVVGVGQMRTGTTSLKHALELLLHGHCYHMSDVVYEYGERHLRLWIEACRLSPGLAHEPDHRRVIPSTFWDSIYGSAKSAVDYPSCVFYRQLMLNYPDAKFILTVRDPDEWVRSCRATTMRPEILNPPSISERIYCRLRGFASLPQLHRHMFQRAFGPNYSDMSDDELKQAYASWNETIKQNIPADRLLMFEPHQGWAPLCEFLHVPKPPDSVPFPHLNKREDMCARLDGFYQNVKRVNYSLVALMILGLCILFYISFSLRMLSVRWT</sequence>
<keyword evidence="1" id="KW-1133">Transmembrane helix</keyword>
<name>A0A8T0D506_9TREM</name>
<dbReference type="InterPro" id="IPR027417">
    <property type="entry name" value="P-loop_NTPase"/>
</dbReference>
<keyword evidence="3" id="KW-1185">Reference proteome</keyword>
<dbReference type="Proteomes" id="UP000699462">
    <property type="component" value="Unassembled WGS sequence"/>
</dbReference>
<organism evidence="2 3">
    <name type="scientific">Paragonimus westermani</name>
    <dbReference type="NCBI Taxonomy" id="34504"/>
    <lineage>
        <taxon>Eukaryota</taxon>
        <taxon>Metazoa</taxon>
        <taxon>Spiralia</taxon>
        <taxon>Lophotrochozoa</taxon>
        <taxon>Platyhelminthes</taxon>
        <taxon>Trematoda</taxon>
        <taxon>Digenea</taxon>
        <taxon>Plagiorchiida</taxon>
        <taxon>Troglotremata</taxon>
        <taxon>Troglotrematidae</taxon>
        <taxon>Paragonimus</taxon>
    </lineage>
</organism>
<gene>
    <name evidence="2" type="ORF">P879_11600</name>
</gene>
<comment type="caution">
    <text evidence="2">The sequence shown here is derived from an EMBL/GenBank/DDBJ whole genome shotgun (WGS) entry which is preliminary data.</text>
</comment>
<evidence type="ECO:0000256" key="1">
    <source>
        <dbReference type="SAM" id="Phobius"/>
    </source>
</evidence>
<dbReference type="InterPro" id="IPR040632">
    <property type="entry name" value="Sulfotransfer_4"/>
</dbReference>
<dbReference type="PANTHER" id="PTHR36978:SF4">
    <property type="entry name" value="P-LOOP CONTAINING NUCLEOSIDE TRIPHOSPHATE HYDROLASE PROTEIN"/>
    <property type="match status" value="1"/>
</dbReference>
<dbReference type="PANTHER" id="PTHR36978">
    <property type="entry name" value="P-LOOP CONTAINING NUCLEOTIDE TRIPHOSPHATE HYDROLASE"/>
    <property type="match status" value="1"/>
</dbReference>
<dbReference type="Pfam" id="PF17784">
    <property type="entry name" value="Sulfotransfer_4"/>
    <property type="match status" value="1"/>
</dbReference>
<feature type="transmembrane region" description="Helical" evidence="1">
    <location>
        <begin position="332"/>
        <end position="352"/>
    </location>
</feature>
<evidence type="ECO:0000313" key="2">
    <source>
        <dbReference type="EMBL" id="KAF8562933.1"/>
    </source>
</evidence>